<name>A0A1X7VSE0_AMPQE</name>
<protein>
    <submittedName>
        <fullName evidence="1">Uncharacterized protein</fullName>
    </submittedName>
</protein>
<accession>A0A1X7VSE0</accession>
<dbReference type="InParanoid" id="A0A1X7VSE0"/>
<dbReference type="AlphaFoldDB" id="A0A1X7VSE0"/>
<proteinExistence type="predicted"/>
<reference evidence="1" key="1">
    <citation type="submission" date="2017-05" db="UniProtKB">
        <authorList>
            <consortium name="EnsemblMetazoa"/>
        </authorList>
    </citation>
    <scope>IDENTIFICATION</scope>
</reference>
<dbReference type="EnsemblMetazoa" id="Aqu2.1.42799_001">
    <property type="protein sequence ID" value="Aqu2.1.42799_001"/>
    <property type="gene ID" value="Aqu2.1.42799"/>
</dbReference>
<organism evidence="1">
    <name type="scientific">Amphimedon queenslandica</name>
    <name type="common">Sponge</name>
    <dbReference type="NCBI Taxonomy" id="400682"/>
    <lineage>
        <taxon>Eukaryota</taxon>
        <taxon>Metazoa</taxon>
        <taxon>Porifera</taxon>
        <taxon>Demospongiae</taxon>
        <taxon>Heteroscleromorpha</taxon>
        <taxon>Haplosclerida</taxon>
        <taxon>Niphatidae</taxon>
        <taxon>Amphimedon</taxon>
    </lineage>
</organism>
<sequence>MTQPQQKANDSIKKAAVMVVTGMLAQGNSGCLTVSTGGRPISLVKVTNSTRSTGEASYDIKRRSHELATMRNRLSINHEQQQMIDEVKMLPREVLIKELKFTLYIPPEQNLARKADFSLP</sequence>
<evidence type="ECO:0000313" key="1">
    <source>
        <dbReference type="EnsemblMetazoa" id="Aqu2.1.42799_001"/>
    </source>
</evidence>